<dbReference type="PRINTS" id="PR00906">
    <property type="entry name" value="SECA"/>
</dbReference>
<dbReference type="HAMAP" id="MF_01382">
    <property type="entry name" value="SecA"/>
    <property type="match status" value="1"/>
</dbReference>
<dbReference type="Gene3D" id="1.10.3060.10">
    <property type="entry name" value="Helical scaffold and wing domains of SecA"/>
    <property type="match status" value="1"/>
</dbReference>
<comment type="subcellular location">
    <subcellularLocation>
        <location evidence="16">Cell membrane</location>
        <topology evidence="16">Peripheral membrane protein</topology>
        <orientation evidence="16">Cytoplasmic side</orientation>
    </subcellularLocation>
    <subcellularLocation>
        <location evidence="2 16">Cytoplasm</location>
    </subcellularLocation>
    <text evidence="16">Distribution is 50-50.</text>
</comment>
<keyword evidence="15 16" id="KW-0472">Membrane</keyword>
<comment type="catalytic activity">
    <reaction evidence="16">
        <text>ATP + H2O + cellular proteinSide 1 = ADP + phosphate + cellular proteinSide 2.</text>
        <dbReference type="EC" id="7.4.2.8"/>
    </reaction>
</comment>
<dbReference type="CDD" id="cd17928">
    <property type="entry name" value="DEXDc_SecA"/>
    <property type="match status" value="1"/>
</dbReference>
<keyword evidence="10" id="KW-0862">Zinc</keyword>
<feature type="domain" description="SecA family profile" evidence="22">
    <location>
        <begin position="2"/>
        <end position="743"/>
    </location>
</feature>
<dbReference type="FunFam" id="3.40.50.300:FF:000694">
    <property type="entry name" value="Preprotein translocase subunit SecA"/>
    <property type="match status" value="1"/>
</dbReference>
<dbReference type="InterPro" id="IPR011115">
    <property type="entry name" value="SecA_DEAD"/>
</dbReference>
<dbReference type="GO" id="GO:0017038">
    <property type="term" value="P:protein import"/>
    <property type="evidence" value="ECO:0007669"/>
    <property type="project" value="InterPro"/>
</dbReference>
<proteinExistence type="inferred from homology"/>
<dbReference type="SUPFAM" id="SSF52540">
    <property type="entry name" value="P-loop containing nucleoside triphosphate hydrolases"/>
    <property type="match status" value="2"/>
</dbReference>
<dbReference type="SMART" id="SM00957">
    <property type="entry name" value="SecA_DEAD"/>
    <property type="match status" value="1"/>
</dbReference>
<keyword evidence="18" id="KW-0175">Coiled coil</keyword>
<evidence type="ECO:0000256" key="17">
    <source>
        <dbReference type="RuleBase" id="RU003874"/>
    </source>
</evidence>
<evidence type="ECO:0000256" key="13">
    <source>
        <dbReference type="ARBA" id="ARBA00022967"/>
    </source>
</evidence>
<dbReference type="PROSITE" id="PS51196">
    <property type="entry name" value="SECA_MOTOR_DEAD"/>
    <property type="match status" value="1"/>
</dbReference>
<keyword evidence="11 16" id="KW-0067">ATP-binding</keyword>
<comment type="subunit">
    <text evidence="16">Monomer and homodimer. Part of the essential Sec protein translocation apparatus which comprises SecA, SecYEG and auxiliary proteins SecDF. Other proteins may also be involved.</text>
</comment>
<keyword evidence="14 16" id="KW-0811">Translocation</keyword>
<dbReference type="GO" id="GO:0005829">
    <property type="term" value="C:cytosol"/>
    <property type="evidence" value="ECO:0007669"/>
    <property type="project" value="TreeGrafter"/>
</dbReference>
<dbReference type="AlphaFoldDB" id="A0A395LZJ4"/>
<keyword evidence="4 16" id="KW-0813">Transport</keyword>
<reference evidence="23 24" key="1">
    <citation type="journal article" date="2011" name="ISME J.">
        <title>Community ecology of hot spring cyanobacterial mats: predominant populations and their functional potential.</title>
        <authorList>
            <person name="Klatt C.G."/>
            <person name="Wood J.M."/>
            <person name="Rusch D.B."/>
            <person name="Bateson M.M."/>
            <person name="Hamamura N."/>
            <person name="Heidelberg J.F."/>
            <person name="Grossman A.R."/>
            <person name="Bhaya D."/>
            <person name="Cohan F.M."/>
            <person name="Kuhl M."/>
            <person name="Bryant D.A."/>
            <person name="Ward D.M."/>
        </authorList>
    </citation>
    <scope>NUCLEOTIDE SEQUENCE [LARGE SCALE GENOMIC DNA]</scope>
    <source>
        <strain evidence="23">OS</strain>
    </source>
</reference>
<evidence type="ECO:0000256" key="8">
    <source>
        <dbReference type="ARBA" id="ARBA00022723"/>
    </source>
</evidence>
<dbReference type="GO" id="GO:0065002">
    <property type="term" value="P:intracellular protein transmembrane transport"/>
    <property type="evidence" value="ECO:0007669"/>
    <property type="project" value="UniProtKB-UniRule"/>
</dbReference>
<evidence type="ECO:0000256" key="1">
    <source>
        <dbReference type="ARBA" id="ARBA00001947"/>
    </source>
</evidence>
<evidence type="ECO:0000256" key="10">
    <source>
        <dbReference type="ARBA" id="ARBA00022833"/>
    </source>
</evidence>
<feature type="region of interest" description="Disordered" evidence="19">
    <location>
        <begin position="976"/>
        <end position="1015"/>
    </location>
</feature>
<comment type="cofactor">
    <cofactor evidence="1">
        <name>Zn(2+)</name>
        <dbReference type="ChEBI" id="CHEBI:29105"/>
    </cofactor>
</comment>
<dbReference type="EC" id="7.4.2.8" evidence="16"/>
<comment type="caution">
    <text evidence="23">The sequence shown here is derived from an EMBL/GenBank/DDBJ whole genome shotgun (WGS) entry which is preliminary data.</text>
</comment>
<evidence type="ECO:0000259" key="22">
    <source>
        <dbReference type="PROSITE" id="PS51196"/>
    </source>
</evidence>
<organism evidence="23 24">
    <name type="scientific">Candidatus Thermochlorobacter aerophilus</name>
    <dbReference type="NCBI Taxonomy" id="1868324"/>
    <lineage>
        <taxon>Bacteria</taxon>
        <taxon>Pseudomonadati</taxon>
        <taxon>Chlorobiota</taxon>
        <taxon>Chlorobiia</taxon>
        <taxon>Chlorobiales</taxon>
        <taxon>Candidatus Thermochlorobacteriaceae</taxon>
        <taxon>Candidatus Thermochlorobacter</taxon>
    </lineage>
</organism>
<keyword evidence="5 16" id="KW-1003">Cell membrane</keyword>
<dbReference type="Pfam" id="PF07517">
    <property type="entry name" value="SecA_DEAD"/>
    <property type="match status" value="1"/>
</dbReference>
<dbReference type="GO" id="GO:0005886">
    <property type="term" value="C:plasma membrane"/>
    <property type="evidence" value="ECO:0007669"/>
    <property type="project" value="UniProtKB-SubCell"/>
</dbReference>
<comment type="function">
    <text evidence="16">Part of the Sec protein translocase complex. Interacts with the SecYEG preprotein conducting channel. Has a central role in coupling the hydrolysis of ATP to the transfer of proteins into and across the cell membrane, serving as an ATP-driven molecular motor driving the stepwise translocation of polypeptide chains across the membrane.</text>
</comment>
<evidence type="ECO:0000259" key="20">
    <source>
        <dbReference type="PROSITE" id="PS51192"/>
    </source>
</evidence>
<dbReference type="GO" id="GO:0031522">
    <property type="term" value="C:cell envelope Sec protein transport complex"/>
    <property type="evidence" value="ECO:0007669"/>
    <property type="project" value="TreeGrafter"/>
</dbReference>
<dbReference type="InterPro" id="IPR020937">
    <property type="entry name" value="SecA_CS"/>
</dbReference>
<dbReference type="GO" id="GO:0046872">
    <property type="term" value="F:metal ion binding"/>
    <property type="evidence" value="ECO:0007669"/>
    <property type="project" value="UniProtKB-KW"/>
</dbReference>
<evidence type="ECO:0000313" key="23">
    <source>
        <dbReference type="EMBL" id="RFM23949.1"/>
    </source>
</evidence>
<dbReference type="Gene3D" id="3.40.50.300">
    <property type="entry name" value="P-loop containing nucleotide triphosphate hydrolases"/>
    <property type="match status" value="4"/>
</dbReference>
<gene>
    <name evidence="16 23" type="primary">secA</name>
    <name evidence="23" type="ORF">D0433_08500</name>
</gene>
<dbReference type="InterPro" id="IPR044722">
    <property type="entry name" value="SecA_SF2_C"/>
</dbReference>
<dbReference type="GO" id="GO:0008564">
    <property type="term" value="F:protein-exporting ATPase activity"/>
    <property type="evidence" value="ECO:0007669"/>
    <property type="project" value="UniProtKB-EC"/>
</dbReference>
<evidence type="ECO:0000256" key="14">
    <source>
        <dbReference type="ARBA" id="ARBA00023010"/>
    </source>
</evidence>
<accession>A0A395LZJ4</accession>
<evidence type="ECO:0000256" key="6">
    <source>
        <dbReference type="ARBA" id="ARBA00022490"/>
    </source>
</evidence>
<dbReference type="InterPro" id="IPR036670">
    <property type="entry name" value="SecA_X-link_sf"/>
</dbReference>
<dbReference type="PROSITE" id="PS51192">
    <property type="entry name" value="HELICASE_ATP_BIND_1"/>
    <property type="match status" value="1"/>
</dbReference>
<dbReference type="GO" id="GO:0043952">
    <property type="term" value="P:protein transport by the Sec complex"/>
    <property type="evidence" value="ECO:0007669"/>
    <property type="project" value="TreeGrafter"/>
</dbReference>
<dbReference type="SUPFAM" id="SSF81767">
    <property type="entry name" value="Pre-protein crosslinking domain of SecA"/>
    <property type="match status" value="1"/>
</dbReference>
<dbReference type="SMART" id="SM00958">
    <property type="entry name" value="SecA_PP_bind"/>
    <property type="match status" value="1"/>
</dbReference>
<dbReference type="InterPro" id="IPR014018">
    <property type="entry name" value="SecA_motor_DEAD"/>
</dbReference>
<dbReference type="PROSITE" id="PS51194">
    <property type="entry name" value="HELICASE_CTER"/>
    <property type="match status" value="1"/>
</dbReference>
<keyword evidence="7" id="KW-0997">Cell inner membrane</keyword>
<dbReference type="NCBIfam" id="TIGR00963">
    <property type="entry name" value="secA"/>
    <property type="match status" value="1"/>
</dbReference>
<dbReference type="Pfam" id="PF21090">
    <property type="entry name" value="P-loop_SecA"/>
    <property type="match status" value="1"/>
</dbReference>
<evidence type="ECO:0000256" key="2">
    <source>
        <dbReference type="ARBA" id="ARBA00004496"/>
    </source>
</evidence>
<dbReference type="InterPro" id="IPR000185">
    <property type="entry name" value="SecA"/>
</dbReference>
<evidence type="ECO:0000256" key="7">
    <source>
        <dbReference type="ARBA" id="ARBA00022519"/>
    </source>
</evidence>
<dbReference type="SUPFAM" id="SSF81886">
    <property type="entry name" value="Helical scaffold and wing domains of SecA"/>
    <property type="match status" value="1"/>
</dbReference>
<evidence type="ECO:0000256" key="19">
    <source>
        <dbReference type="SAM" id="MobiDB-lite"/>
    </source>
</evidence>
<dbReference type="PANTHER" id="PTHR30612">
    <property type="entry name" value="SECA INNER MEMBRANE COMPONENT OF SEC PROTEIN SECRETION SYSTEM"/>
    <property type="match status" value="1"/>
</dbReference>
<dbReference type="InterPro" id="IPR036266">
    <property type="entry name" value="SecA_Wing/Scaffold_sf"/>
</dbReference>
<keyword evidence="12 16" id="KW-0653">Protein transport</keyword>
<dbReference type="InterPro" id="IPR011130">
    <property type="entry name" value="SecA_preprotein_X-link_dom"/>
</dbReference>
<dbReference type="InterPro" id="IPR001650">
    <property type="entry name" value="Helicase_C-like"/>
</dbReference>
<dbReference type="Gene3D" id="3.90.1440.10">
    <property type="entry name" value="SecA, preprotein cross-linking domain"/>
    <property type="match status" value="1"/>
</dbReference>
<feature type="domain" description="Helicase ATP-binding" evidence="20">
    <location>
        <begin position="145"/>
        <end position="303"/>
    </location>
</feature>
<feature type="binding site" evidence="16">
    <location>
        <position position="143"/>
    </location>
    <ligand>
        <name>ATP</name>
        <dbReference type="ChEBI" id="CHEBI:30616"/>
    </ligand>
</feature>
<comment type="similarity">
    <text evidence="3 16 17">Belongs to the SecA family.</text>
</comment>
<dbReference type="Pfam" id="PF02810">
    <property type="entry name" value="SEC-C"/>
    <property type="match status" value="1"/>
</dbReference>
<keyword evidence="13 16" id="KW-1278">Translocase</keyword>
<dbReference type="GO" id="GO:0006605">
    <property type="term" value="P:protein targeting"/>
    <property type="evidence" value="ECO:0007669"/>
    <property type="project" value="UniProtKB-UniRule"/>
</dbReference>
<evidence type="ECO:0000256" key="9">
    <source>
        <dbReference type="ARBA" id="ARBA00022741"/>
    </source>
</evidence>
<dbReference type="InterPro" id="IPR014001">
    <property type="entry name" value="Helicase_ATP-bd"/>
</dbReference>
<feature type="binding site" evidence="16">
    <location>
        <begin position="161"/>
        <end position="165"/>
    </location>
    <ligand>
        <name>ATP</name>
        <dbReference type="ChEBI" id="CHEBI:30616"/>
    </ligand>
</feature>
<evidence type="ECO:0000256" key="3">
    <source>
        <dbReference type="ARBA" id="ARBA00007650"/>
    </source>
</evidence>
<name>A0A395LZJ4_9BACT</name>
<dbReference type="InterPro" id="IPR027417">
    <property type="entry name" value="P-loop_NTPase"/>
</dbReference>
<keyword evidence="8" id="KW-0479">Metal-binding</keyword>
<feature type="binding site" evidence="16">
    <location>
        <position position="665"/>
    </location>
    <ligand>
        <name>ATP</name>
        <dbReference type="ChEBI" id="CHEBI:30616"/>
    </ligand>
</feature>
<evidence type="ECO:0000256" key="5">
    <source>
        <dbReference type="ARBA" id="ARBA00022475"/>
    </source>
</evidence>
<dbReference type="InterPro" id="IPR011116">
    <property type="entry name" value="SecA_Wing/Scaffold"/>
</dbReference>
<dbReference type="CDD" id="cd18803">
    <property type="entry name" value="SF2_C_secA"/>
    <property type="match status" value="1"/>
</dbReference>
<protein>
    <recommendedName>
        <fullName evidence="16 17">Protein translocase subunit SecA</fullName>
        <ecNumber evidence="16">7.4.2.8</ecNumber>
    </recommendedName>
</protein>
<dbReference type="FunFam" id="3.40.50.300:FF:000246">
    <property type="entry name" value="Preprotein translocase subunit SecA"/>
    <property type="match status" value="1"/>
</dbReference>
<evidence type="ECO:0000259" key="21">
    <source>
        <dbReference type="PROSITE" id="PS51194"/>
    </source>
</evidence>
<feature type="coiled-coil region" evidence="18">
    <location>
        <begin position="43"/>
        <end position="101"/>
    </location>
</feature>
<keyword evidence="9 16" id="KW-0547">Nucleotide-binding</keyword>
<evidence type="ECO:0000256" key="18">
    <source>
        <dbReference type="SAM" id="Coils"/>
    </source>
</evidence>
<evidence type="ECO:0000256" key="12">
    <source>
        <dbReference type="ARBA" id="ARBA00022927"/>
    </source>
</evidence>
<evidence type="ECO:0000256" key="4">
    <source>
        <dbReference type="ARBA" id="ARBA00022448"/>
    </source>
</evidence>
<feature type="domain" description="Helicase C-terminal" evidence="21">
    <location>
        <begin position="587"/>
        <end position="759"/>
    </location>
</feature>
<keyword evidence="6 16" id="KW-0963">Cytoplasm</keyword>
<dbReference type="PANTHER" id="PTHR30612:SF0">
    <property type="entry name" value="CHLOROPLAST PROTEIN-TRANSPORTING ATPASE"/>
    <property type="match status" value="1"/>
</dbReference>
<evidence type="ECO:0000313" key="24">
    <source>
        <dbReference type="Proteomes" id="UP000266389"/>
    </source>
</evidence>
<evidence type="ECO:0000256" key="16">
    <source>
        <dbReference type="HAMAP-Rule" id="MF_01382"/>
    </source>
</evidence>
<dbReference type="Pfam" id="PF07516">
    <property type="entry name" value="SecA_SW"/>
    <property type="match status" value="1"/>
</dbReference>
<dbReference type="InterPro" id="IPR004027">
    <property type="entry name" value="SEC_C_motif"/>
</dbReference>
<dbReference type="Pfam" id="PF01043">
    <property type="entry name" value="SecA_PP_bind"/>
    <property type="match status" value="1"/>
</dbReference>
<dbReference type="GO" id="GO:0005524">
    <property type="term" value="F:ATP binding"/>
    <property type="evidence" value="ECO:0007669"/>
    <property type="project" value="UniProtKB-UniRule"/>
</dbReference>
<evidence type="ECO:0000256" key="15">
    <source>
        <dbReference type="ARBA" id="ARBA00023136"/>
    </source>
</evidence>
<dbReference type="PROSITE" id="PS01312">
    <property type="entry name" value="SECA"/>
    <property type="match status" value="1"/>
</dbReference>
<sequence>MLKFLQKIFGSKHEKDVKRLMPIVEEINRYYEEFQKLSDDELRAKTEELKARIKEGIREIEEELAAEREKLNNLEITLEEAQAIKERIEKLEEELHETTEEILNEILPEAFAIVKDTCRRLVGKEWMAGGTKIKWDMIPYDVQLIGGIVLHEGKIAEMATGEGKTLVATLPAFLNALTGKGVHIVTVNDYLAKRDREWMGPIYEFHNLKVGVILSEMSTAERRQNYAADITYGTNNEFGFDYLRDNMATDKEEVVQRGHNYAIIDEVDSVLIDEARTPLIISGPVPESDTSKFLELKPKVERLVRAQQNLVAKILSHVEKLLTEKEKADKNWEFNAGLGLLRAKRGQPKNKKFLKLIGEGANARLMQMVENEFLRDNARRMHEVDDELYYSIDERFHQIDLTDKGRALITDDNQDPDFFVLPDVGTEIAKIENDPTLTPAQKQEKKDELYRVFAEKSERIHNVSQLLRAYSLYERDDEYVVQDGKVLIVDEFTGRILTGRRYSDGLHQAIEAKEGVKIEGETQTLATITLQNYFRLYKKLAGMTGTAETEAQEFYEIYKLDVVVIPTHKKVIREDREDLVFKTKREKYNAVIAKIEELRQKGQPVLVGTTSVEVSETLSRFLKMRKIPHNVLNAKQHQREAEIVAQAGQKGAVTIATNMAGRGTDIKLGEGVKELGGLFILGTERHESRRIDRQLRGRAGRQGDPGVSQFYVSLEDDLMRLFGSDRIASIMEKLGYQEGEVITHPMITKSIERAQRRVEEQNFSIRKRLLEYDNVMNQQREIIYARRRDALYKDRLRLEIFDLLDSYAEQVAEKYIADYDADGLKEQVLRELSVPIELTREKFAALGKEGVKDLIYHTASEFYKRKEEHLGSEMMGRIERFATLSVIDEKWREHLRDIDDLKEGINLRAYGQKDPLLEYKKEAFELFVQMLDEIAVQTLSMAFKMYPATQTLAEPRRVQRSRLRAIHAEAQSVYSTVTAQGRTDTDVAEEEPPKPQPIRVEKTPGRNDPCPCGSGKKYKNCHGRAVVSR</sequence>
<evidence type="ECO:0000256" key="11">
    <source>
        <dbReference type="ARBA" id="ARBA00022840"/>
    </source>
</evidence>
<dbReference type="EMBL" id="PHFL01000051">
    <property type="protein sequence ID" value="RFM23949.1"/>
    <property type="molecule type" value="Genomic_DNA"/>
</dbReference>
<dbReference type="Proteomes" id="UP000266389">
    <property type="component" value="Unassembled WGS sequence"/>
</dbReference>